<organism evidence="1 2">
    <name type="scientific">Novosphingobium aquiterrae</name>
    <dbReference type="NCBI Taxonomy" id="624388"/>
    <lineage>
        <taxon>Bacteria</taxon>
        <taxon>Pseudomonadati</taxon>
        <taxon>Pseudomonadota</taxon>
        <taxon>Alphaproteobacteria</taxon>
        <taxon>Sphingomonadales</taxon>
        <taxon>Sphingomonadaceae</taxon>
        <taxon>Novosphingobium</taxon>
    </lineage>
</organism>
<dbReference type="RefSeq" id="WP_379481892.1">
    <property type="nucleotide sequence ID" value="NZ_JBHLTL010000011.1"/>
</dbReference>
<protein>
    <submittedName>
        <fullName evidence="1">Uncharacterized protein</fullName>
    </submittedName>
</protein>
<reference evidence="1 2" key="1">
    <citation type="submission" date="2024-09" db="EMBL/GenBank/DDBJ databases">
        <authorList>
            <person name="Sun Q."/>
            <person name="Mori K."/>
        </authorList>
    </citation>
    <scope>NUCLEOTIDE SEQUENCE [LARGE SCALE GENOMIC DNA]</scope>
    <source>
        <strain evidence="1 2">NCAIM B.02537</strain>
    </source>
</reference>
<keyword evidence="2" id="KW-1185">Reference proteome</keyword>
<name>A0ABV6PKS9_9SPHN</name>
<accession>A0ABV6PKS9</accession>
<evidence type="ECO:0000313" key="2">
    <source>
        <dbReference type="Proteomes" id="UP001589943"/>
    </source>
</evidence>
<dbReference type="EMBL" id="JBHLTL010000011">
    <property type="protein sequence ID" value="MFC0590432.1"/>
    <property type="molecule type" value="Genomic_DNA"/>
</dbReference>
<gene>
    <name evidence="1" type="ORF">ACFFF7_13555</name>
</gene>
<comment type="caution">
    <text evidence="1">The sequence shown here is derived from an EMBL/GenBank/DDBJ whole genome shotgun (WGS) entry which is preliminary data.</text>
</comment>
<evidence type="ECO:0000313" key="1">
    <source>
        <dbReference type="EMBL" id="MFC0590432.1"/>
    </source>
</evidence>
<proteinExistence type="predicted"/>
<sequence>METTEVVTIEYLPGLDCDLESPDRVSVRFEFEPRGGTLNFKMIDTTPWPPGSNGRAVMKDTDGNTYLVVERGQDRIFDFELSPNWRWQFDRNANTVGEPITFKRGDAPLYRVVWVSPTRLEIYAKARPHMPTGMARDFFNIYVLFDQDSGTPIALRIDPGTNNPPRDP</sequence>
<dbReference type="Proteomes" id="UP001589943">
    <property type="component" value="Unassembled WGS sequence"/>
</dbReference>